<dbReference type="OrthoDB" id="1658288at2759"/>
<dbReference type="Proteomes" id="UP000799777">
    <property type="component" value="Unassembled WGS sequence"/>
</dbReference>
<dbReference type="Pfam" id="PF00931">
    <property type="entry name" value="NB-ARC"/>
    <property type="match status" value="1"/>
</dbReference>
<dbReference type="Gene3D" id="1.25.40.10">
    <property type="entry name" value="Tetratricopeptide repeat domain"/>
    <property type="match status" value="2"/>
</dbReference>
<accession>A0A9P4LNX4</accession>
<dbReference type="PANTHER" id="PTHR46082">
    <property type="entry name" value="ATP/GTP-BINDING PROTEIN-RELATED"/>
    <property type="match status" value="1"/>
</dbReference>
<dbReference type="EMBL" id="ML978161">
    <property type="protein sequence ID" value="KAF2034366.1"/>
    <property type="molecule type" value="Genomic_DNA"/>
</dbReference>
<evidence type="ECO:0000313" key="2">
    <source>
        <dbReference type="EMBL" id="KAF2034366.1"/>
    </source>
</evidence>
<feature type="domain" description="NB-ARC" evidence="1">
    <location>
        <begin position="6"/>
        <end position="174"/>
    </location>
</feature>
<dbReference type="SMART" id="SM00028">
    <property type="entry name" value="TPR"/>
    <property type="match status" value="4"/>
</dbReference>
<sequence>RGEQLAQLSGHISSTHEDRLAIYGLGGCGKTALALELVYRMKEMQPERAVFWVSATTRVAFEQAYQRIATLLQILTNPESNNDVMQQVKAGLENDASVPWLMVVDNADDAGILLDPLHEDYKYRRLIDYLPRSSAGSILFTTRTKQTALKLAEVNIMALGELSKFEALHLLRSRLLPEQNSQLPDNAVIEEFLDMLHYHALAIVQAAAFINANDIPLSEYIELFRNNESESADLLSEEFEDHGRYRETNNAVATTWYISFEQIQKLNQRAANHLCFMACTASSDIPASMLAPASSMVEQTKAIGVLKAYAFLTERVHPRSGQHTHDRTRVFDVHALVHLAIRGWLQSRNQWNIWLETSLGRLAQLIPYGDPRSREKWTVYLPHATHIVDLPDALNIQGRMILLERAGECELMLGRYPAAERAYRQAVEQRERMSGKDHHDTRTGRSQLARALLHLKRPKEAEQILRVELVSKKLANTKELQHIQLTNMHNLSAALRQQSKIDEADEIDLQTGTLTEEMFGKEHELTLKSQRTIASNLRKQGHYADAENFLKETLATSITVLGTEDTATLLTLSELGLVLVDQQKYAEAERVQREELSLREKYYGDAHSDTIACRVHLGATLERQGKHAQAETLHRTALSRLQAILPADHRSVLTTTSGLAHTLQSLGKYTEAESLHRSVLALREQTLPPGHINTVWSTYWLGGVLDLQERYDEALGLFERAADGFRRELGPENPDTMQCRRACGDLRQFIEGREAVGERVGVDDGDEENTVSGAESGLVKSEMREVDLDKNVLEVGLRPKWRRWKELGTWRKRKE</sequence>
<dbReference type="SUPFAM" id="SSF48452">
    <property type="entry name" value="TPR-like"/>
    <property type="match status" value="3"/>
</dbReference>
<protein>
    <submittedName>
        <fullName evidence="2">TPR-like protein</fullName>
    </submittedName>
</protein>
<reference evidence="2" key="1">
    <citation type="journal article" date="2020" name="Stud. Mycol.">
        <title>101 Dothideomycetes genomes: a test case for predicting lifestyles and emergence of pathogens.</title>
        <authorList>
            <person name="Haridas S."/>
            <person name="Albert R."/>
            <person name="Binder M."/>
            <person name="Bloem J."/>
            <person name="Labutti K."/>
            <person name="Salamov A."/>
            <person name="Andreopoulos B."/>
            <person name="Baker S."/>
            <person name="Barry K."/>
            <person name="Bills G."/>
            <person name="Bluhm B."/>
            <person name="Cannon C."/>
            <person name="Castanera R."/>
            <person name="Culley D."/>
            <person name="Daum C."/>
            <person name="Ezra D."/>
            <person name="Gonzalez J."/>
            <person name="Henrissat B."/>
            <person name="Kuo A."/>
            <person name="Liang C."/>
            <person name="Lipzen A."/>
            <person name="Lutzoni F."/>
            <person name="Magnuson J."/>
            <person name="Mondo S."/>
            <person name="Nolan M."/>
            <person name="Ohm R."/>
            <person name="Pangilinan J."/>
            <person name="Park H.-J."/>
            <person name="Ramirez L."/>
            <person name="Alfaro M."/>
            <person name="Sun H."/>
            <person name="Tritt A."/>
            <person name="Yoshinaga Y."/>
            <person name="Zwiers L.-H."/>
            <person name="Turgeon B."/>
            <person name="Goodwin S."/>
            <person name="Spatafora J."/>
            <person name="Crous P."/>
            <person name="Grigoriev I."/>
        </authorList>
    </citation>
    <scope>NUCLEOTIDE SEQUENCE</scope>
    <source>
        <strain evidence="2">CBS 110217</strain>
    </source>
</reference>
<dbReference type="SUPFAM" id="SSF52540">
    <property type="entry name" value="P-loop containing nucleoside triphosphate hydrolases"/>
    <property type="match status" value="1"/>
</dbReference>
<comment type="caution">
    <text evidence="2">The sequence shown here is derived from an EMBL/GenBank/DDBJ whole genome shotgun (WGS) entry which is preliminary data.</text>
</comment>
<dbReference type="InterPro" id="IPR053137">
    <property type="entry name" value="NLR-like"/>
</dbReference>
<dbReference type="Gene3D" id="3.40.50.300">
    <property type="entry name" value="P-loop containing nucleotide triphosphate hydrolases"/>
    <property type="match status" value="1"/>
</dbReference>
<evidence type="ECO:0000313" key="3">
    <source>
        <dbReference type="Proteomes" id="UP000799777"/>
    </source>
</evidence>
<feature type="non-terminal residue" evidence="2">
    <location>
        <position position="1"/>
    </location>
</feature>
<name>A0A9P4LNX4_9PLEO</name>
<evidence type="ECO:0000259" key="1">
    <source>
        <dbReference type="Pfam" id="PF00931"/>
    </source>
</evidence>
<dbReference type="PANTHER" id="PTHR46082:SF10">
    <property type="entry name" value="NB-ARC DOMAIN-CONTAINING PROTEIN"/>
    <property type="match status" value="1"/>
</dbReference>
<dbReference type="InterPro" id="IPR019734">
    <property type="entry name" value="TPR_rpt"/>
</dbReference>
<dbReference type="AlphaFoldDB" id="A0A9P4LNX4"/>
<dbReference type="Pfam" id="PF13424">
    <property type="entry name" value="TPR_12"/>
    <property type="match status" value="4"/>
</dbReference>
<organism evidence="2 3">
    <name type="scientific">Setomelanomma holmii</name>
    <dbReference type="NCBI Taxonomy" id="210430"/>
    <lineage>
        <taxon>Eukaryota</taxon>
        <taxon>Fungi</taxon>
        <taxon>Dikarya</taxon>
        <taxon>Ascomycota</taxon>
        <taxon>Pezizomycotina</taxon>
        <taxon>Dothideomycetes</taxon>
        <taxon>Pleosporomycetidae</taxon>
        <taxon>Pleosporales</taxon>
        <taxon>Pleosporineae</taxon>
        <taxon>Phaeosphaeriaceae</taxon>
        <taxon>Setomelanomma</taxon>
    </lineage>
</organism>
<dbReference type="InterPro" id="IPR011990">
    <property type="entry name" value="TPR-like_helical_dom_sf"/>
</dbReference>
<dbReference type="InterPro" id="IPR027417">
    <property type="entry name" value="P-loop_NTPase"/>
</dbReference>
<dbReference type="GO" id="GO:0043531">
    <property type="term" value="F:ADP binding"/>
    <property type="evidence" value="ECO:0007669"/>
    <property type="project" value="InterPro"/>
</dbReference>
<keyword evidence="3" id="KW-1185">Reference proteome</keyword>
<proteinExistence type="predicted"/>
<dbReference type="InterPro" id="IPR002182">
    <property type="entry name" value="NB-ARC"/>
</dbReference>
<gene>
    <name evidence="2" type="ORF">EK21DRAFT_56460</name>
</gene>